<dbReference type="EnsemblProtists" id="EOD29089">
    <property type="protein sequence ID" value="EOD29089"/>
    <property type="gene ID" value="EMIHUDRAFT_113878"/>
</dbReference>
<dbReference type="KEGG" id="ehx:EMIHUDRAFT_113878"/>
<reference evidence="3" key="2">
    <citation type="submission" date="2024-10" db="UniProtKB">
        <authorList>
            <consortium name="EnsemblProtists"/>
        </authorList>
    </citation>
    <scope>IDENTIFICATION</scope>
</reference>
<feature type="region of interest" description="Disordered" evidence="1">
    <location>
        <begin position="142"/>
        <end position="166"/>
    </location>
</feature>
<reference evidence="4" key="1">
    <citation type="journal article" date="2013" name="Nature">
        <title>Pan genome of the phytoplankton Emiliania underpins its global distribution.</title>
        <authorList>
            <person name="Read B.A."/>
            <person name="Kegel J."/>
            <person name="Klute M.J."/>
            <person name="Kuo A."/>
            <person name="Lefebvre S.C."/>
            <person name="Maumus F."/>
            <person name="Mayer C."/>
            <person name="Miller J."/>
            <person name="Monier A."/>
            <person name="Salamov A."/>
            <person name="Young J."/>
            <person name="Aguilar M."/>
            <person name="Claverie J.M."/>
            <person name="Frickenhaus S."/>
            <person name="Gonzalez K."/>
            <person name="Herman E.K."/>
            <person name="Lin Y.C."/>
            <person name="Napier J."/>
            <person name="Ogata H."/>
            <person name="Sarno A.F."/>
            <person name="Shmutz J."/>
            <person name="Schroeder D."/>
            <person name="de Vargas C."/>
            <person name="Verret F."/>
            <person name="von Dassow P."/>
            <person name="Valentin K."/>
            <person name="Van de Peer Y."/>
            <person name="Wheeler G."/>
            <person name="Dacks J.B."/>
            <person name="Delwiche C.F."/>
            <person name="Dyhrman S.T."/>
            <person name="Glockner G."/>
            <person name="John U."/>
            <person name="Richards T."/>
            <person name="Worden A.Z."/>
            <person name="Zhang X."/>
            <person name="Grigoriev I.V."/>
            <person name="Allen A.E."/>
            <person name="Bidle K."/>
            <person name="Borodovsky M."/>
            <person name="Bowler C."/>
            <person name="Brownlee C."/>
            <person name="Cock J.M."/>
            <person name="Elias M."/>
            <person name="Gladyshev V.N."/>
            <person name="Groth M."/>
            <person name="Guda C."/>
            <person name="Hadaegh A."/>
            <person name="Iglesias-Rodriguez M.D."/>
            <person name="Jenkins J."/>
            <person name="Jones B.M."/>
            <person name="Lawson T."/>
            <person name="Leese F."/>
            <person name="Lindquist E."/>
            <person name="Lobanov A."/>
            <person name="Lomsadze A."/>
            <person name="Malik S.B."/>
            <person name="Marsh M.E."/>
            <person name="Mackinder L."/>
            <person name="Mock T."/>
            <person name="Mueller-Roeber B."/>
            <person name="Pagarete A."/>
            <person name="Parker M."/>
            <person name="Probert I."/>
            <person name="Quesneville H."/>
            <person name="Raines C."/>
            <person name="Rensing S.A."/>
            <person name="Riano-Pachon D.M."/>
            <person name="Richier S."/>
            <person name="Rokitta S."/>
            <person name="Shiraiwa Y."/>
            <person name="Soanes D.M."/>
            <person name="van der Giezen M."/>
            <person name="Wahlund T.M."/>
            <person name="Williams B."/>
            <person name="Wilson W."/>
            <person name="Wolfe G."/>
            <person name="Wurch L.L."/>
        </authorList>
    </citation>
    <scope>NUCLEOTIDE SEQUENCE</scope>
</reference>
<keyword evidence="4" id="KW-1185">Reference proteome</keyword>
<dbReference type="GeneID" id="17274634"/>
<evidence type="ECO:0000313" key="4">
    <source>
        <dbReference type="Proteomes" id="UP000013827"/>
    </source>
</evidence>
<sequence>MYSPELAASPSLSVTMLLSGHADLRKGDAGTDGRESDGLRRKGCRETVVGGGAKKKKAKRKRGWVYLNDWGWDPTDEFVIERLIGKMVADGGDVPGREGEEIAAGTVLYKVLWEGWPPEIATWEEEDQVPCGEVDFVADYEAALEAEEEDDDEEGEEGEGEDAMEA</sequence>
<name>A0A0D3K004_EMIH1</name>
<dbReference type="PaxDb" id="2903-EOD29089"/>
<dbReference type="PROSITE" id="PS50013">
    <property type="entry name" value="CHROMO_2"/>
    <property type="match status" value="1"/>
</dbReference>
<accession>A0A0D3K004</accession>
<dbReference type="RefSeq" id="XP_005781518.1">
    <property type="nucleotide sequence ID" value="XM_005781461.1"/>
</dbReference>
<dbReference type="Pfam" id="PF00385">
    <property type="entry name" value="Chromo"/>
    <property type="match status" value="1"/>
</dbReference>
<dbReference type="AlphaFoldDB" id="A0A0D3K004"/>
<proteinExistence type="predicted"/>
<dbReference type="Proteomes" id="UP000013827">
    <property type="component" value="Unassembled WGS sequence"/>
</dbReference>
<evidence type="ECO:0000256" key="1">
    <source>
        <dbReference type="SAM" id="MobiDB-lite"/>
    </source>
</evidence>
<dbReference type="InterPro" id="IPR016197">
    <property type="entry name" value="Chromo-like_dom_sf"/>
</dbReference>
<evidence type="ECO:0000313" key="3">
    <source>
        <dbReference type="EnsemblProtists" id="EOD29089"/>
    </source>
</evidence>
<dbReference type="InterPro" id="IPR000953">
    <property type="entry name" value="Chromo/chromo_shadow_dom"/>
</dbReference>
<dbReference type="InterPro" id="IPR023780">
    <property type="entry name" value="Chromo_domain"/>
</dbReference>
<feature type="domain" description="Chromo" evidence="2">
    <location>
        <begin position="78"/>
        <end position="152"/>
    </location>
</feature>
<organism evidence="3 4">
    <name type="scientific">Emiliania huxleyi (strain CCMP1516)</name>
    <dbReference type="NCBI Taxonomy" id="280463"/>
    <lineage>
        <taxon>Eukaryota</taxon>
        <taxon>Haptista</taxon>
        <taxon>Haptophyta</taxon>
        <taxon>Prymnesiophyceae</taxon>
        <taxon>Isochrysidales</taxon>
        <taxon>Noelaerhabdaceae</taxon>
        <taxon>Emiliania</taxon>
    </lineage>
</organism>
<dbReference type="Gene3D" id="2.40.50.40">
    <property type="match status" value="1"/>
</dbReference>
<dbReference type="HOGENOM" id="CLU_1622060_0_0_1"/>
<dbReference type="SUPFAM" id="SSF54160">
    <property type="entry name" value="Chromo domain-like"/>
    <property type="match status" value="1"/>
</dbReference>
<evidence type="ECO:0000259" key="2">
    <source>
        <dbReference type="PROSITE" id="PS50013"/>
    </source>
</evidence>
<protein>
    <recommendedName>
        <fullName evidence="2">Chromo domain-containing protein</fullName>
    </recommendedName>
</protein>